<sequence length="221" mass="25569">MKHQFFQKSDSEQQKFLWKTGLLLFLVSSLILLICYLTGLYLLAGLIPFAILITAPFIDLPMGRKNGKFIYYSPLFITEPERNGKVVVHGGTLFDYLFTITSDLKGRNRTRFVLYGYILGLLRFISEHENKSRGDLQIRGTSYIINDKTAARFGLKPVKTDILQLLILLLNYIPITLSYSYIKQKVHFPKISEIKTYEGKLSEMVRHKEKLIELKNQLEPT</sequence>
<proteinExistence type="predicted"/>
<feature type="transmembrane region" description="Helical" evidence="1">
    <location>
        <begin position="162"/>
        <end position="182"/>
    </location>
</feature>
<organism evidence="2 3">
    <name type="scientific">Rhodohalobacter sulfatireducens</name>
    <dbReference type="NCBI Taxonomy" id="2911366"/>
    <lineage>
        <taxon>Bacteria</taxon>
        <taxon>Pseudomonadati</taxon>
        <taxon>Balneolota</taxon>
        <taxon>Balneolia</taxon>
        <taxon>Balneolales</taxon>
        <taxon>Balneolaceae</taxon>
        <taxon>Rhodohalobacter</taxon>
    </lineage>
</organism>
<protein>
    <submittedName>
        <fullName evidence="2">Uncharacterized protein</fullName>
    </submittedName>
</protein>
<dbReference type="EMBL" id="JAKLWS010000010">
    <property type="protein sequence ID" value="MCG2588822.1"/>
    <property type="molecule type" value="Genomic_DNA"/>
</dbReference>
<name>A0ABS9KD92_9BACT</name>
<dbReference type="RefSeq" id="WP_237853787.1">
    <property type="nucleotide sequence ID" value="NZ_JAKLWS010000010.1"/>
</dbReference>
<comment type="caution">
    <text evidence="2">The sequence shown here is derived from an EMBL/GenBank/DDBJ whole genome shotgun (WGS) entry which is preliminary data.</text>
</comment>
<reference evidence="2" key="2">
    <citation type="submission" date="2024-05" db="EMBL/GenBank/DDBJ databases">
        <title>Rhodohalobacter halophilus gen. nov., sp. nov., a moderately halophilic member of the family Balneolaceae.</title>
        <authorList>
            <person name="Xia J."/>
        </authorList>
    </citation>
    <scope>NUCLEOTIDE SEQUENCE</scope>
    <source>
        <strain evidence="2">WB101</strain>
    </source>
</reference>
<accession>A0ABS9KD92</accession>
<keyword evidence="1" id="KW-1133">Transmembrane helix</keyword>
<gene>
    <name evidence="2" type="ORF">L6773_09610</name>
</gene>
<keyword evidence="1" id="KW-0472">Membrane</keyword>
<feature type="transmembrane region" description="Helical" evidence="1">
    <location>
        <begin position="16"/>
        <end position="34"/>
    </location>
</feature>
<evidence type="ECO:0000313" key="2">
    <source>
        <dbReference type="EMBL" id="MCG2588822.1"/>
    </source>
</evidence>
<evidence type="ECO:0000256" key="1">
    <source>
        <dbReference type="SAM" id="Phobius"/>
    </source>
</evidence>
<dbReference type="Proteomes" id="UP001165366">
    <property type="component" value="Unassembled WGS sequence"/>
</dbReference>
<keyword evidence="1" id="KW-0812">Transmembrane</keyword>
<evidence type="ECO:0000313" key="3">
    <source>
        <dbReference type="Proteomes" id="UP001165366"/>
    </source>
</evidence>
<keyword evidence="3" id="KW-1185">Reference proteome</keyword>
<reference evidence="2" key="1">
    <citation type="submission" date="2022-01" db="EMBL/GenBank/DDBJ databases">
        <authorList>
            <person name="Wang Y."/>
        </authorList>
    </citation>
    <scope>NUCLEOTIDE SEQUENCE</scope>
    <source>
        <strain evidence="2">WB101</strain>
    </source>
</reference>